<keyword evidence="1" id="KW-0472">Membrane</keyword>
<comment type="caution">
    <text evidence="2">The sequence shown here is derived from an EMBL/GenBank/DDBJ whole genome shotgun (WGS) entry which is preliminary data.</text>
</comment>
<accession>A0A940SIT7</accession>
<dbReference type="Proteomes" id="UP000682134">
    <property type="component" value="Unassembled WGS sequence"/>
</dbReference>
<evidence type="ECO:0000313" key="2">
    <source>
        <dbReference type="EMBL" id="MBP0725330.1"/>
    </source>
</evidence>
<dbReference type="EMBL" id="JAGIYQ010000005">
    <property type="protein sequence ID" value="MBP0725330.1"/>
    <property type="molecule type" value="Genomic_DNA"/>
</dbReference>
<keyword evidence="1" id="KW-0812">Transmembrane</keyword>
<name>A0A940SIT7_9BACI</name>
<sequence>MKINTYLIQFALTLIIIFGGTLLLKYIKTSEIYIDQLIGTIIGIIILISSTLWRIRAKHS</sequence>
<evidence type="ECO:0000313" key="3">
    <source>
        <dbReference type="Proteomes" id="UP000682134"/>
    </source>
</evidence>
<organism evidence="2 3">
    <name type="scientific">Gottfriedia endophytica</name>
    <dbReference type="NCBI Taxonomy" id="2820819"/>
    <lineage>
        <taxon>Bacteria</taxon>
        <taxon>Bacillati</taxon>
        <taxon>Bacillota</taxon>
        <taxon>Bacilli</taxon>
        <taxon>Bacillales</taxon>
        <taxon>Bacillaceae</taxon>
        <taxon>Gottfriedia</taxon>
    </lineage>
</organism>
<dbReference type="AlphaFoldDB" id="A0A940SIT7"/>
<dbReference type="RefSeq" id="WP_209404784.1">
    <property type="nucleotide sequence ID" value="NZ_JAGIYQ010000005.1"/>
</dbReference>
<proteinExistence type="predicted"/>
<feature type="transmembrane region" description="Helical" evidence="1">
    <location>
        <begin position="7"/>
        <end position="27"/>
    </location>
</feature>
<keyword evidence="3" id="KW-1185">Reference proteome</keyword>
<gene>
    <name evidence="2" type="ORF">J5Y03_09020</name>
</gene>
<reference evidence="2" key="1">
    <citation type="submission" date="2021-04" db="EMBL/GenBank/DDBJ databases">
        <title>Genome seq and assembly of Bacillus sp.</title>
        <authorList>
            <person name="Chhetri G."/>
        </authorList>
    </citation>
    <scope>NUCLEOTIDE SEQUENCE</scope>
    <source>
        <strain evidence="2">RG28</strain>
    </source>
</reference>
<keyword evidence="1" id="KW-1133">Transmembrane helix</keyword>
<protein>
    <submittedName>
        <fullName evidence="2">Uncharacterized protein</fullName>
    </submittedName>
</protein>
<evidence type="ECO:0000256" key="1">
    <source>
        <dbReference type="SAM" id="Phobius"/>
    </source>
</evidence>
<feature type="transmembrane region" description="Helical" evidence="1">
    <location>
        <begin position="33"/>
        <end position="53"/>
    </location>
</feature>